<dbReference type="Gene3D" id="3.90.640.10">
    <property type="entry name" value="Actin, Chain A, domain 4"/>
    <property type="match status" value="1"/>
</dbReference>
<dbReference type="RefSeq" id="WP_308984395.1">
    <property type="nucleotide sequence ID" value="NZ_JARXIC010000007.1"/>
</dbReference>
<evidence type="ECO:0000256" key="1">
    <source>
        <dbReference type="ARBA" id="ARBA00007381"/>
    </source>
</evidence>
<keyword evidence="6" id="KW-1185">Reference proteome</keyword>
<name>A0ABU1AIA3_9BACT</name>
<dbReference type="EMBL" id="JARXIC010000007">
    <property type="protein sequence ID" value="MDQ8193908.1"/>
    <property type="molecule type" value="Genomic_DNA"/>
</dbReference>
<comment type="caution">
    <text evidence="5">The sequence shown here is derived from an EMBL/GenBank/DDBJ whole genome shotgun (WGS) entry which is preliminary data.</text>
</comment>
<protein>
    <submittedName>
        <fullName evidence="5">Hsp70 family protein</fullName>
    </submittedName>
</protein>
<keyword evidence="2 4" id="KW-0547">Nucleotide-binding</keyword>
<keyword evidence="3 4" id="KW-0067">ATP-binding</keyword>
<gene>
    <name evidence="5" type="ORF">QEH59_05700</name>
</gene>
<dbReference type="PRINTS" id="PR00301">
    <property type="entry name" value="HEATSHOCK70"/>
</dbReference>
<dbReference type="InterPro" id="IPR013126">
    <property type="entry name" value="Hsp_70_fam"/>
</dbReference>
<dbReference type="InterPro" id="IPR043129">
    <property type="entry name" value="ATPase_NBD"/>
</dbReference>
<dbReference type="Proteomes" id="UP001243717">
    <property type="component" value="Unassembled WGS sequence"/>
</dbReference>
<comment type="similarity">
    <text evidence="1 4">Belongs to the heat shock protein 70 family.</text>
</comment>
<dbReference type="Pfam" id="PF00012">
    <property type="entry name" value="HSP70"/>
    <property type="match status" value="1"/>
</dbReference>
<evidence type="ECO:0000256" key="2">
    <source>
        <dbReference type="ARBA" id="ARBA00022741"/>
    </source>
</evidence>
<evidence type="ECO:0000256" key="3">
    <source>
        <dbReference type="ARBA" id="ARBA00022840"/>
    </source>
</evidence>
<dbReference type="CDD" id="cd10170">
    <property type="entry name" value="ASKHA_NBD_HSP70"/>
    <property type="match status" value="1"/>
</dbReference>
<proteinExistence type="inferred from homology"/>
<accession>A0ABU1AIA3</accession>
<organism evidence="5 6">
    <name type="scientific">Thalassobacterium sedimentorum</name>
    <dbReference type="NCBI Taxonomy" id="3041258"/>
    <lineage>
        <taxon>Bacteria</taxon>
        <taxon>Pseudomonadati</taxon>
        <taxon>Verrucomicrobiota</taxon>
        <taxon>Opitutia</taxon>
        <taxon>Puniceicoccales</taxon>
        <taxon>Coraliomargaritaceae</taxon>
        <taxon>Thalassobacterium</taxon>
    </lineage>
</organism>
<dbReference type="SUPFAM" id="SSF53067">
    <property type="entry name" value="Actin-like ATPase domain"/>
    <property type="match status" value="2"/>
</dbReference>
<dbReference type="InterPro" id="IPR018181">
    <property type="entry name" value="Heat_shock_70_CS"/>
</dbReference>
<evidence type="ECO:0000313" key="5">
    <source>
        <dbReference type="EMBL" id="MDQ8193908.1"/>
    </source>
</evidence>
<dbReference type="PROSITE" id="PS00297">
    <property type="entry name" value="HSP70_1"/>
    <property type="match status" value="1"/>
</dbReference>
<reference evidence="5 6" key="1">
    <citation type="submission" date="2023-04" db="EMBL/GenBank/DDBJ databases">
        <title>A novel bacteria isolated from coastal sediment.</title>
        <authorList>
            <person name="Liu X.-J."/>
            <person name="Du Z.-J."/>
        </authorList>
    </citation>
    <scope>NUCLEOTIDE SEQUENCE [LARGE SCALE GENOMIC DNA]</scope>
    <source>
        <strain evidence="5 6">SDUM461004</strain>
    </source>
</reference>
<dbReference type="Gene3D" id="3.30.420.40">
    <property type="match status" value="2"/>
</dbReference>
<dbReference type="PANTHER" id="PTHR19375">
    <property type="entry name" value="HEAT SHOCK PROTEIN 70KDA"/>
    <property type="match status" value="1"/>
</dbReference>
<evidence type="ECO:0000256" key="4">
    <source>
        <dbReference type="RuleBase" id="RU003322"/>
    </source>
</evidence>
<evidence type="ECO:0000313" key="6">
    <source>
        <dbReference type="Proteomes" id="UP001243717"/>
    </source>
</evidence>
<sequence length="614" mass="65982">MMSKQYSLGIDLGTSNSAMTVARLEDQALQDLSILQVVAPHTVEARPGLASNIYIAAPDEFPEGAFNLPGKESSHARVVGAFARQHGAQVPDRLVSSAKSWLCSTQVDHHEPILPWQSSSVEAKLSPIEASRLYLESLVYGFKAAAEAAQSDWDLENTNVVLTVPASFDEVARSLTYEAAEAAGLGAVTLMEEPQAAFYAWLAQAGSDWRKQVAPGDIILVCDVGGGTSDFSLICVSEVEGNLELERISVGEHLLLGGDNLDLALAHVLRYQMEGEGKTIDDWQFLALVHACRSAKESLFENLDLTEVSLSVPSRGSSLFAGSVATSLSRDTLNQIALDGFLPLIDASEMPAARASAGLQEFGLSYESDPVLSKHLARFLTRSLQNVQANASLAGQFSAEVLAGSFLKPTAVLFNGGFFNAAPARERVLTLLNQWSGADAPVRELAGARYDKAVAHGAAYYGLNQLSGSGVRVKAGASRSYYIGLETAGLAIPGFKPPLKALCVVPQGMEEGSEQILDSKEFGLVTGESVTFRFFSSAIRSGDVVGTILPDAEKELEETLELKMELTPLEGHATGEVVPVKLHARVTEMGTLDLWMQHTRSDHRWKLEFAVRTD</sequence>